<dbReference type="HOGENOM" id="CLU_898582_0_0_1"/>
<name>F0W1R6_9STRA</name>
<evidence type="ECO:0000256" key="3">
    <source>
        <dbReference type="ARBA" id="ARBA00022833"/>
    </source>
</evidence>
<dbReference type="PANTHER" id="PTHR15710">
    <property type="entry name" value="E3 UBIQUITIN-PROTEIN LIGASE PRAJA"/>
    <property type="match status" value="1"/>
</dbReference>
<gene>
    <name evidence="7" type="primary">AlNc14C7G996</name>
    <name evidence="7" type="ORF">ALNC14_011380</name>
</gene>
<feature type="domain" description="RING-type" evidence="6">
    <location>
        <begin position="231"/>
        <end position="302"/>
    </location>
</feature>
<dbReference type="PROSITE" id="PS50089">
    <property type="entry name" value="ZF_RING_2"/>
    <property type="match status" value="1"/>
</dbReference>
<accession>F0W1R6</accession>
<protein>
    <submittedName>
        <fullName evidence="7">Uncharacterized protein AlNc14C7G996</fullName>
    </submittedName>
</protein>
<evidence type="ECO:0000256" key="5">
    <source>
        <dbReference type="SAM" id="MobiDB-lite"/>
    </source>
</evidence>
<dbReference type="Gene3D" id="3.30.40.10">
    <property type="entry name" value="Zinc/RING finger domain, C3HC4 (zinc finger)"/>
    <property type="match status" value="1"/>
</dbReference>
<dbReference type="EMBL" id="FR824052">
    <property type="protein sequence ID" value="CCA14995.1"/>
    <property type="molecule type" value="Genomic_DNA"/>
</dbReference>
<organism evidence="7">
    <name type="scientific">Albugo laibachii Nc14</name>
    <dbReference type="NCBI Taxonomy" id="890382"/>
    <lineage>
        <taxon>Eukaryota</taxon>
        <taxon>Sar</taxon>
        <taxon>Stramenopiles</taxon>
        <taxon>Oomycota</taxon>
        <taxon>Peronosporomycetes</taxon>
        <taxon>Albuginales</taxon>
        <taxon>Albuginaceae</taxon>
        <taxon>Albugo</taxon>
    </lineage>
</organism>
<evidence type="ECO:0000256" key="4">
    <source>
        <dbReference type="PROSITE-ProRule" id="PRU00175"/>
    </source>
</evidence>
<keyword evidence="1" id="KW-0479">Metal-binding</keyword>
<dbReference type="InterPro" id="IPR013083">
    <property type="entry name" value="Znf_RING/FYVE/PHD"/>
</dbReference>
<dbReference type="GO" id="GO:0008270">
    <property type="term" value="F:zinc ion binding"/>
    <property type="evidence" value="ECO:0007669"/>
    <property type="project" value="UniProtKB-KW"/>
</dbReference>
<dbReference type="Pfam" id="PF13639">
    <property type="entry name" value="zf-RING_2"/>
    <property type="match status" value="1"/>
</dbReference>
<dbReference type="SMART" id="SM00184">
    <property type="entry name" value="RING"/>
    <property type="match status" value="1"/>
</dbReference>
<sequence length="310" mass="35190">MLFSEGSALSEHSTERRMQRVSKERLPTTSKFHPYARILCVGQNILYRVVMNIVVQPVGHTVSESNLPGKSHLSWTIVVSHVKFHQFITIARSILYSPAISEILVGHYQLFTPYGAFVRALYGVINHFTHLNSAFLVHDNCYVMNQNRCYFEGFIAELWNSMELILPAIAVETHVLSRQVNGEIRQLHMLICEFLAVPETKILEASYAYTSAILSLEDIEVLLPRYMDQQCSICLESLLSIESNTAFVKGGEIHDPCKKALPSGLIYTTERPHSVRSPCGHIFHENCIMSWFRQSATCPECRASVSLKRQ</sequence>
<dbReference type="InterPro" id="IPR001841">
    <property type="entry name" value="Znf_RING"/>
</dbReference>
<reference evidence="7" key="1">
    <citation type="journal article" date="2011" name="PLoS Biol.">
        <title>Gene gain and loss during evolution of obligate parasitism in the white rust pathogen of Arabidopsis thaliana.</title>
        <authorList>
            <person name="Kemen E."/>
            <person name="Gardiner A."/>
            <person name="Schultz-Larsen T."/>
            <person name="Kemen A.C."/>
            <person name="Balmuth A.L."/>
            <person name="Robert-Seilaniantz A."/>
            <person name="Bailey K."/>
            <person name="Holub E."/>
            <person name="Studholme D.J."/>
            <person name="Maclean D."/>
            <person name="Jones J.D."/>
        </authorList>
    </citation>
    <scope>NUCLEOTIDE SEQUENCE</scope>
</reference>
<dbReference type="AlphaFoldDB" id="F0W1R6"/>
<feature type="compositionally biased region" description="Basic and acidic residues" evidence="5">
    <location>
        <begin position="12"/>
        <end position="25"/>
    </location>
</feature>
<evidence type="ECO:0000256" key="1">
    <source>
        <dbReference type="ARBA" id="ARBA00022723"/>
    </source>
</evidence>
<keyword evidence="2 4" id="KW-0863">Zinc-finger</keyword>
<keyword evidence="3" id="KW-0862">Zinc</keyword>
<proteinExistence type="predicted"/>
<dbReference type="SUPFAM" id="SSF57850">
    <property type="entry name" value="RING/U-box"/>
    <property type="match status" value="1"/>
</dbReference>
<evidence type="ECO:0000259" key="6">
    <source>
        <dbReference type="PROSITE" id="PS50089"/>
    </source>
</evidence>
<evidence type="ECO:0000313" key="7">
    <source>
        <dbReference type="EMBL" id="CCA14995.1"/>
    </source>
</evidence>
<reference evidence="7" key="2">
    <citation type="submission" date="2011-02" db="EMBL/GenBank/DDBJ databases">
        <authorList>
            <person name="MacLean D."/>
        </authorList>
    </citation>
    <scope>NUCLEOTIDE SEQUENCE</scope>
</reference>
<evidence type="ECO:0000256" key="2">
    <source>
        <dbReference type="ARBA" id="ARBA00022771"/>
    </source>
</evidence>
<feature type="region of interest" description="Disordered" evidence="5">
    <location>
        <begin position="1"/>
        <end position="25"/>
    </location>
</feature>